<dbReference type="InterPro" id="IPR011030">
    <property type="entry name" value="Lipovitellin_superhlx_dom"/>
</dbReference>
<dbReference type="InterPro" id="IPR015819">
    <property type="entry name" value="Lipid_transp_b-sht_shell"/>
</dbReference>
<comment type="caution">
    <text evidence="2">Lacks conserved residue(s) required for the propagation of feature annotation.</text>
</comment>
<evidence type="ECO:0000313" key="4">
    <source>
        <dbReference type="EMBL" id="VEN64715.1"/>
    </source>
</evidence>
<dbReference type="OrthoDB" id="5865932at2759"/>
<proteinExistence type="predicted"/>
<dbReference type="GO" id="GO:0005548">
    <property type="term" value="F:phospholipid transporter activity"/>
    <property type="evidence" value="ECO:0007669"/>
    <property type="project" value="InterPro"/>
</dbReference>
<dbReference type="Proteomes" id="UP000410492">
    <property type="component" value="Unassembled WGS sequence"/>
</dbReference>
<sequence>MLPSISSYSFLYTLFAWLLGFCYGFVLLSSAAGHHGAVRLFDVGSAFTYKLHSTVLFDENEENTKDVGFYIDADVVLSAVWESDEQRMLKVELNSPRLHIKSRKAPTPDGFIPHWSKLEELTNKPFLVVWKNGKIEKILLAKGEAVSMINLKKGIASLLQVQLSEGIVEEIDASGKCTATYSSDSPTRIRKFKSNCSSDDFYSTSNSHEFLRVNTKSSRNIEYEADPTNTYIKSIVSTETHVMFLPIKEDIACRVKSEQILSHVSSEKIGILESNTVEEAVEVISKTDGLIFTQETLLTEKESLEEGSSSFSKQVETLRGYLEAKDLGSLKPAKAFIKLVTVARRASKEDISKALTSKKNKEILPQLYDILGYAQTKDSHGAVMKSIHLDKEDQIDLSERYLWAMSFSSQPNPDIVEHLLKQYTKLTNIPPKIQETLILTLGSMAYKLGKLPDSKLHMRIIRDVEETILNNLDYAKGEDKIIFFRALKNLHSPQTIPVLLNYIKSGTLKEGVLAWKAISAFDSKLWDDSIQSAAVKAFFQLDRKYDSSSRTLAADILIESQPSDR</sequence>
<protein>
    <recommendedName>
        <fullName evidence="3">Vitellogenin domain-containing protein</fullName>
    </recommendedName>
</protein>
<dbReference type="GO" id="GO:0016323">
    <property type="term" value="C:basolateral plasma membrane"/>
    <property type="evidence" value="ECO:0007669"/>
    <property type="project" value="TreeGrafter"/>
</dbReference>
<dbReference type="InterPro" id="IPR001747">
    <property type="entry name" value="Vitellogenin_N"/>
</dbReference>
<dbReference type="SMART" id="SM00638">
    <property type="entry name" value="LPD_N"/>
    <property type="match status" value="1"/>
</dbReference>
<dbReference type="SUPFAM" id="SSF56968">
    <property type="entry name" value="Lipovitellin-phosvitin complex, beta-sheet shell regions"/>
    <property type="match status" value="1"/>
</dbReference>
<dbReference type="AlphaFoldDB" id="A0A653DYS6"/>
<dbReference type="PROSITE" id="PS51211">
    <property type="entry name" value="VITELLOGENIN"/>
    <property type="match status" value="1"/>
</dbReference>
<accession>A0A653DYS6</accession>
<gene>
    <name evidence="4" type="ORF">CALMAC_LOCUS21183</name>
</gene>
<dbReference type="GO" id="GO:0042157">
    <property type="term" value="P:lipoprotein metabolic process"/>
    <property type="evidence" value="ECO:0007669"/>
    <property type="project" value="TreeGrafter"/>
</dbReference>
<dbReference type="Gene3D" id="1.25.10.20">
    <property type="entry name" value="Vitellinogen, superhelical"/>
    <property type="match status" value="1"/>
</dbReference>
<dbReference type="EMBL" id="CAACVG010015701">
    <property type="protein sequence ID" value="VEN64716.1"/>
    <property type="molecule type" value="Genomic_DNA"/>
</dbReference>
<dbReference type="PANTHER" id="PTHR13024:SF0">
    <property type="entry name" value="MICROSOMAL TRIACYLGLYCEROL TRANSFER PROTEIN"/>
    <property type="match status" value="1"/>
</dbReference>
<dbReference type="InterPro" id="IPR015816">
    <property type="entry name" value="Vitellinogen_b-sht_N"/>
</dbReference>
<reference evidence="4 5" key="1">
    <citation type="submission" date="2019-01" db="EMBL/GenBank/DDBJ databases">
        <authorList>
            <person name="Sayadi A."/>
        </authorList>
    </citation>
    <scope>NUCLEOTIDE SEQUENCE [LARGE SCALE GENOMIC DNA]</scope>
</reference>
<dbReference type="InterPro" id="IPR039988">
    <property type="entry name" value="MTTP"/>
</dbReference>
<dbReference type="SUPFAM" id="SSF48431">
    <property type="entry name" value="Lipovitellin-phosvitin complex, superhelical domain"/>
    <property type="match status" value="1"/>
</dbReference>
<dbReference type="PANTHER" id="PTHR13024">
    <property type="entry name" value="MICROSOMAL TRIGLYCERIDE TRANSFER PROTEIN, LARGE SUBUNIT"/>
    <property type="match status" value="1"/>
</dbReference>
<keyword evidence="5" id="KW-1185">Reference proteome</keyword>
<evidence type="ECO:0000313" key="5">
    <source>
        <dbReference type="Proteomes" id="UP000410492"/>
    </source>
</evidence>
<evidence type="ECO:0000256" key="1">
    <source>
        <dbReference type="ARBA" id="ARBA00022729"/>
    </source>
</evidence>
<dbReference type="GO" id="GO:0005794">
    <property type="term" value="C:Golgi apparatus"/>
    <property type="evidence" value="ECO:0007669"/>
    <property type="project" value="TreeGrafter"/>
</dbReference>
<keyword evidence="1" id="KW-0732">Signal</keyword>
<dbReference type="Pfam" id="PF01347">
    <property type="entry name" value="Vitellogenin_N"/>
    <property type="match status" value="1"/>
</dbReference>
<dbReference type="EMBL" id="CAACVG010015701">
    <property type="protein sequence ID" value="VEN64715.1"/>
    <property type="molecule type" value="Genomic_DNA"/>
</dbReference>
<evidence type="ECO:0000256" key="2">
    <source>
        <dbReference type="PROSITE-ProRule" id="PRU00557"/>
    </source>
</evidence>
<dbReference type="GO" id="GO:0005783">
    <property type="term" value="C:endoplasmic reticulum"/>
    <property type="evidence" value="ECO:0007669"/>
    <property type="project" value="TreeGrafter"/>
</dbReference>
<name>A0A653DYS6_CALMS</name>
<dbReference type="Gene3D" id="2.30.230.10">
    <property type="entry name" value="Lipovitellin, beta-sheet shell regions, chain A"/>
    <property type="match status" value="1"/>
</dbReference>
<organism evidence="4 5">
    <name type="scientific">Callosobruchus maculatus</name>
    <name type="common">Southern cowpea weevil</name>
    <name type="synonym">Pulse bruchid</name>
    <dbReference type="NCBI Taxonomy" id="64391"/>
    <lineage>
        <taxon>Eukaryota</taxon>
        <taxon>Metazoa</taxon>
        <taxon>Ecdysozoa</taxon>
        <taxon>Arthropoda</taxon>
        <taxon>Hexapoda</taxon>
        <taxon>Insecta</taxon>
        <taxon>Pterygota</taxon>
        <taxon>Neoptera</taxon>
        <taxon>Endopterygota</taxon>
        <taxon>Coleoptera</taxon>
        <taxon>Polyphaga</taxon>
        <taxon>Cucujiformia</taxon>
        <taxon>Chrysomeloidea</taxon>
        <taxon>Chrysomelidae</taxon>
        <taxon>Bruchinae</taxon>
        <taxon>Bruchini</taxon>
        <taxon>Callosobruchus</taxon>
    </lineage>
</organism>
<feature type="domain" description="Vitellogenin" evidence="3">
    <location>
        <begin position="41"/>
        <end position="565"/>
    </location>
</feature>
<evidence type="ECO:0000259" key="3">
    <source>
        <dbReference type="PROSITE" id="PS51211"/>
    </source>
</evidence>